<dbReference type="EMBL" id="JAGMWT010000009">
    <property type="protein sequence ID" value="KAH7122741.1"/>
    <property type="molecule type" value="Genomic_DNA"/>
</dbReference>
<feature type="signal peptide" evidence="1">
    <location>
        <begin position="1"/>
        <end position="19"/>
    </location>
</feature>
<comment type="caution">
    <text evidence="2">The sequence shown here is derived from an EMBL/GenBank/DDBJ whole genome shotgun (WGS) entry which is preliminary data.</text>
</comment>
<proteinExistence type="predicted"/>
<name>A0A9P9DQG8_9PLEO</name>
<dbReference type="AlphaFoldDB" id="A0A9P9DQG8"/>
<keyword evidence="3" id="KW-1185">Reference proteome</keyword>
<reference evidence="2" key="1">
    <citation type="journal article" date="2021" name="Nat. Commun.">
        <title>Genetic determinants of endophytism in the Arabidopsis root mycobiome.</title>
        <authorList>
            <person name="Mesny F."/>
            <person name="Miyauchi S."/>
            <person name="Thiergart T."/>
            <person name="Pickel B."/>
            <person name="Atanasova L."/>
            <person name="Karlsson M."/>
            <person name="Huettel B."/>
            <person name="Barry K.W."/>
            <person name="Haridas S."/>
            <person name="Chen C."/>
            <person name="Bauer D."/>
            <person name="Andreopoulos W."/>
            <person name="Pangilinan J."/>
            <person name="LaButti K."/>
            <person name="Riley R."/>
            <person name="Lipzen A."/>
            <person name="Clum A."/>
            <person name="Drula E."/>
            <person name="Henrissat B."/>
            <person name="Kohler A."/>
            <person name="Grigoriev I.V."/>
            <person name="Martin F.M."/>
            <person name="Hacquard S."/>
        </authorList>
    </citation>
    <scope>NUCLEOTIDE SEQUENCE</scope>
    <source>
        <strain evidence="2">MPI-CAGE-CH-0243</strain>
    </source>
</reference>
<dbReference type="OrthoDB" id="10448986at2759"/>
<evidence type="ECO:0000313" key="3">
    <source>
        <dbReference type="Proteomes" id="UP000700596"/>
    </source>
</evidence>
<evidence type="ECO:0000256" key="1">
    <source>
        <dbReference type="SAM" id="SignalP"/>
    </source>
</evidence>
<sequence length="105" mass="11515">MRLSQLSLYLATFLVGAYAIPRIPGPPEAFKKVIVGRQIGGNCNFTGVCMNNGNDIGECIGESSARCCHESSFHPFSLAKRTKYYQDIVNWWNAAKGSSRLQKAG</sequence>
<evidence type="ECO:0000313" key="2">
    <source>
        <dbReference type="EMBL" id="KAH7122741.1"/>
    </source>
</evidence>
<organism evidence="2 3">
    <name type="scientific">Dendryphion nanum</name>
    <dbReference type="NCBI Taxonomy" id="256645"/>
    <lineage>
        <taxon>Eukaryota</taxon>
        <taxon>Fungi</taxon>
        <taxon>Dikarya</taxon>
        <taxon>Ascomycota</taxon>
        <taxon>Pezizomycotina</taxon>
        <taxon>Dothideomycetes</taxon>
        <taxon>Pleosporomycetidae</taxon>
        <taxon>Pleosporales</taxon>
        <taxon>Torulaceae</taxon>
        <taxon>Dendryphion</taxon>
    </lineage>
</organism>
<feature type="chain" id="PRO_5040501855" evidence="1">
    <location>
        <begin position="20"/>
        <end position="105"/>
    </location>
</feature>
<accession>A0A9P9DQG8</accession>
<protein>
    <submittedName>
        <fullName evidence="2">Uncharacterized protein</fullName>
    </submittedName>
</protein>
<gene>
    <name evidence="2" type="ORF">B0J11DRAFT_507701</name>
</gene>
<keyword evidence="1" id="KW-0732">Signal</keyword>
<dbReference type="Proteomes" id="UP000700596">
    <property type="component" value="Unassembled WGS sequence"/>
</dbReference>